<keyword evidence="1" id="KW-0472">Membrane</keyword>
<feature type="transmembrane region" description="Helical" evidence="1">
    <location>
        <begin position="317"/>
        <end position="340"/>
    </location>
</feature>
<reference evidence="2 3" key="1">
    <citation type="submission" date="2019-03" db="EMBL/GenBank/DDBJ databases">
        <title>Complete Genome Sequence of Allofrancisella frigidaquae Strain SYSU 10HL1970 Isolated from Water-Cooling Systems in China.</title>
        <authorList>
            <person name="Ohrman C."/>
            <person name="Uneklint I."/>
            <person name="Sjodin A."/>
        </authorList>
    </citation>
    <scope>NUCLEOTIDE SEQUENCE [LARGE SCALE GENOMIC DNA]</scope>
    <source>
        <strain evidence="2 3">SYSU 10HL1970</strain>
    </source>
</reference>
<protein>
    <submittedName>
        <fullName evidence="2">Cation-binding protein</fullName>
    </submittedName>
</protein>
<evidence type="ECO:0000313" key="2">
    <source>
        <dbReference type="EMBL" id="QIV95171.1"/>
    </source>
</evidence>
<sequence length="1097" mass="127119">MNLYILILLAFVLIFIVAVIILLVFNIKNLRKYLRKFLPKFRLGNSLRLNKSFRQLLSQADRKTKKSFKTNANFFIHINPSNSKVVENETNKTLGVELYKVESTSYNHYLSDQSYILELHRFNEDHIYKELGTFCHKVSSMCGKIPTIVYSFEHINIKNETLILEEIKNLRSVIIQLAKTYKKLPNFILSVADIEKHPNYSTFIDYVAKHDIPLLSSTLSPQNIKEEFEHYLKKLNALANNMLLKKHPQGFLRFSYFINDIYNCFKYFLEKLDYIDTPKAIQSISLYLNNTTASINQNLFQRSFGSQPYNEKMLKKIIWICMVATLIILGVMFVANIFIYKNIISRYKQELFAISIKPKEAKQVVNLSKNYISEVKSKLIKSVLYPDKMLKHGIYINEGIKIQHQLLGLLENTFSSDDTINRIFIFLTLYAPQNTDLQRFVKSNMKLWSLATNIPEDVITTYISAPVPKVNINMTNKDLNNLDLTYKNLLVNSNLYEMVKSYVLENTTINLKTLHIFLDELGLPVAKQQAIIIFMEKVFPTMKKSLSEYNRVFLEKLYDKIKDTTKSSDELKDIKELIPSMSETQVDNLQAAIDLLKKIDKKLEKNLPNDTKMAKPIWHKVIMQATYNDITNNLVLSRAKLIDKNTVKQSTINIADKGSYYGNISTIYTKAGLKEIIFPEITSYKEVINLLKKYDINSSAINNYYNNALQTYIDNYKKSYIKLITSYKNSINPNDIVSSLLLISSTSSQFNNMLKTLIENTTFDKKNLEKIPQLELINSYFQNVNKMISNPNDMEQYNQIIRSIVDKIHDSDDKSDAINKVTLDLFTQPKGSYLYKVNSLLKKNNISEENSIIFTAPLQSIMQFGRPYLTTCKYNLWEKDILPMIDKQKKYYPFIDKSDTAISPKELTETFGPKGKFWKTVKKDMYGIFEYKNEQWIAKIPGLFGSNTQNMVSILNSVQKLTNSLWDKSGKPKPLDITLHIMPAPNAYLANNTFVKMTILSTGNEKVIGISTQQKPITLKYKWFEQQPSSVGYIDNYDQINSIEIHSSYWSFLKLLDAANKDGNTYTWNQNNIATKFKIQFDNMFSEFNKINTAESI</sequence>
<evidence type="ECO:0000313" key="3">
    <source>
        <dbReference type="Proteomes" id="UP000503320"/>
    </source>
</evidence>
<name>A0A6M3HYG1_9GAMM</name>
<keyword evidence="3" id="KW-1185">Reference proteome</keyword>
<feature type="transmembrane region" description="Helical" evidence="1">
    <location>
        <begin position="6"/>
        <end position="27"/>
    </location>
</feature>
<dbReference type="EMBL" id="CP038017">
    <property type="protein sequence ID" value="QIV95171.1"/>
    <property type="molecule type" value="Genomic_DNA"/>
</dbReference>
<dbReference type="AlphaFoldDB" id="A0A6M3HYG1"/>
<organism evidence="2 3">
    <name type="scientific">Allofrancisella frigidaquae</name>
    <dbReference type="NCBI Taxonomy" id="1085644"/>
    <lineage>
        <taxon>Bacteria</taxon>
        <taxon>Pseudomonadati</taxon>
        <taxon>Pseudomonadota</taxon>
        <taxon>Gammaproteobacteria</taxon>
        <taxon>Thiotrichales</taxon>
        <taxon>Francisellaceae</taxon>
        <taxon>Allofrancisella</taxon>
    </lineage>
</organism>
<keyword evidence="1" id="KW-0812">Transmembrane</keyword>
<proteinExistence type="predicted"/>
<dbReference type="KEGG" id="afri:E3E15_07360"/>
<accession>A0A6M3HYG1</accession>
<dbReference type="Proteomes" id="UP000503320">
    <property type="component" value="Chromosome"/>
</dbReference>
<dbReference type="RefSeq" id="WP_172107151.1">
    <property type="nucleotide sequence ID" value="NZ_CP038017.1"/>
</dbReference>
<evidence type="ECO:0000256" key="1">
    <source>
        <dbReference type="SAM" id="Phobius"/>
    </source>
</evidence>
<keyword evidence="1" id="KW-1133">Transmembrane helix</keyword>
<gene>
    <name evidence="2" type="ORF">E3E15_07360</name>
</gene>